<evidence type="ECO:0000313" key="5">
    <source>
        <dbReference type="Proteomes" id="UP000664991"/>
    </source>
</evidence>
<comment type="similarity">
    <text evidence="1">Belongs to the Niban family.</text>
</comment>
<dbReference type="Proteomes" id="UP000664991">
    <property type="component" value="Unassembled WGS sequence"/>
</dbReference>
<organism evidence="4 5">
    <name type="scientific">Ovis aries</name>
    <name type="common">Sheep</name>
    <dbReference type="NCBI Taxonomy" id="9940"/>
    <lineage>
        <taxon>Eukaryota</taxon>
        <taxon>Metazoa</taxon>
        <taxon>Chordata</taxon>
        <taxon>Craniata</taxon>
        <taxon>Vertebrata</taxon>
        <taxon>Euteleostomi</taxon>
        <taxon>Mammalia</taxon>
        <taxon>Eutheria</taxon>
        <taxon>Laurasiatheria</taxon>
        <taxon>Artiodactyla</taxon>
        <taxon>Ruminantia</taxon>
        <taxon>Pecora</taxon>
        <taxon>Bovidae</taxon>
        <taxon>Caprinae</taxon>
        <taxon>Ovis</taxon>
    </lineage>
</organism>
<dbReference type="Pfam" id="PF26086">
    <property type="entry name" value="Niban2"/>
    <property type="match status" value="1"/>
</dbReference>
<evidence type="ECO:0000256" key="2">
    <source>
        <dbReference type="SAM" id="MobiDB-lite"/>
    </source>
</evidence>
<feature type="region of interest" description="Disordered" evidence="2">
    <location>
        <begin position="1002"/>
        <end position="1042"/>
    </location>
</feature>
<dbReference type="PANTHER" id="PTHR14392:SF3">
    <property type="entry name" value="PROTEIN NIBAN 1"/>
    <property type="match status" value="1"/>
</dbReference>
<feature type="domain" description="Niban 1/2/3" evidence="3">
    <location>
        <begin position="480"/>
        <end position="648"/>
    </location>
</feature>
<dbReference type="CDD" id="cd23949">
    <property type="entry name" value="Niban-like"/>
    <property type="match status" value="1"/>
</dbReference>
<reference evidence="4 5" key="1">
    <citation type="submission" date="2020-12" db="EMBL/GenBank/DDBJ databases">
        <title>De novo assembly of Tibetan sheep genome.</title>
        <authorList>
            <person name="Li X."/>
        </authorList>
    </citation>
    <scope>NUCLEOTIDE SEQUENCE [LARGE SCALE GENOMIC DNA]</scope>
    <source>
        <tissue evidence="4">Heart</tissue>
    </source>
</reference>
<evidence type="ECO:0000256" key="1">
    <source>
        <dbReference type="ARBA" id="ARBA00010251"/>
    </source>
</evidence>
<feature type="region of interest" description="Disordered" evidence="2">
    <location>
        <begin position="866"/>
        <end position="981"/>
    </location>
</feature>
<evidence type="ECO:0000313" key="4">
    <source>
        <dbReference type="EMBL" id="KAG5202560.1"/>
    </source>
</evidence>
<dbReference type="PANTHER" id="PTHR14392">
    <property type="entry name" value="NIBAN FAMILY MEMBER"/>
    <property type="match status" value="1"/>
</dbReference>
<evidence type="ECO:0000259" key="3">
    <source>
        <dbReference type="Pfam" id="PF26086"/>
    </source>
</evidence>
<feature type="compositionally biased region" description="Polar residues" evidence="2">
    <location>
        <begin position="835"/>
        <end position="847"/>
    </location>
</feature>
<dbReference type="Pfam" id="PF26089">
    <property type="entry name" value="PH_Niban2"/>
    <property type="match status" value="1"/>
</dbReference>
<feature type="region of interest" description="Disordered" evidence="2">
    <location>
        <begin position="763"/>
        <end position="794"/>
    </location>
</feature>
<feature type="compositionally biased region" description="Basic and acidic residues" evidence="2">
    <location>
        <begin position="871"/>
        <end position="886"/>
    </location>
</feature>
<feature type="compositionally biased region" description="Polar residues" evidence="2">
    <location>
        <begin position="894"/>
        <end position="908"/>
    </location>
</feature>
<feature type="region of interest" description="Disordered" evidence="2">
    <location>
        <begin position="820"/>
        <end position="850"/>
    </location>
</feature>
<accession>A0A836CXC7</accession>
<gene>
    <name evidence="4" type="ORF">JEQ12_003950</name>
</gene>
<dbReference type="InterPro" id="IPR059060">
    <property type="entry name" value="Niban_1/2/3_dom"/>
</dbReference>
<dbReference type="EMBL" id="JAEMGP010000012">
    <property type="protein sequence ID" value="KAG5202560.1"/>
    <property type="molecule type" value="Genomic_DNA"/>
</dbReference>
<proteinExistence type="inferred from homology"/>
<protein>
    <recommendedName>
        <fullName evidence="3">Niban 1/2/3 domain-containing protein</fullName>
    </recommendedName>
</protein>
<name>A0A836CXC7_SHEEP</name>
<dbReference type="AlphaFoldDB" id="A0A836CXC7"/>
<dbReference type="InterPro" id="IPR026088">
    <property type="entry name" value="Niban-like"/>
</dbReference>
<feature type="compositionally biased region" description="Basic and acidic residues" evidence="2">
    <location>
        <begin position="1033"/>
        <end position="1042"/>
    </location>
</feature>
<comment type="caution">
    <text evidence="4">The sequence shown here is derived from an EMBL/GenBank/DDBJ whole genome shotgun (WGS) entry which is preliminary data.</text>
</comment>
<feature type="region of interest" description="Disordered" evidence="2">
    <location>
        <begin position="1052"/>
        <end position="1071"/>
    </location>
</feature>
<sequence>MLRTRRRTVGKRRAWALELKLQQLWLMGSKSWASVAVVHGFSCSADCGVFLDQRWNPCPLHWQKSSRKLLFTNNIGIDSLFKLLEATFTKSHGTAVFRSDLGKKNKMLLCEFLFWSPRLLGANEMNSSGGHHSSDLSTFVGLEVKTSGGEDNDNPRKSLWGKTEAAIKNFSPYYSRQYSVAFCNHVRSEVEQQRDLTSQFLKTKPPLEPGTVLYEGELSQFAEDIKKWKERYVVVKNDFAVESYENREAYQKGAPPKSRILPAGGKVLTSEDEYNLLSDRHFPDPIAANEKENTQPFVVLPKEFPVYLWQPFLRHGYFCFQDAAGQKKLSAVLSDCIRHLNHDYMKQTTFEAQAFLEAVQFFRQEKGHYGSWEMVTGDEVQILSNLVMEELMPTLQTDILPRMKGKKNDRKRAWFGLLEEAYHLVQHRVSEGLSALKEECRALTKGLEGTIRSDMDQIVNSKNFLIGKIKAMVAQPAERSCAESVQPFLGSILEELMGPVSSGFSELRSLFEKEVDELSQSFQTTKDSAQLKEHLEQLMNLPLDSVKMEPCYNKVNLLQEHLQDLKSRFRFPHIDLVVQRTQNYMQELMENAVFTFEQLLSPHLQGEASKTTVAIEKVKLRVLKQYDYDSSTIRKRIFQEALVQITLPTLQKALASVCKPELQKYEQYIFADHTNMIHVENVYEEILHQILLDESLKVIKEAAILKKHNLFEDNMALPSESVSSLTDLKTAGSNQASPARRASAVLPGVSESEILSNEVFQEAGEMKQPEVPSPLAREEGLSLPVSSPPPDGDTQVIDSSIDGPVVNLVATEVTAGALGTHLSQLELEETPEGRGTTQEDTEPSSAAGSLKELRNLLMVTAEVPEESAVLEVEKDTHEEAHVPQDTEKEEEATQIDTEASQASASGQDNCEESEVSEGEARGPAPKAEASGVELGEFPDAQPACGGLSEGAQGPDPTEEPGEPAESKLTEGASGLGALEGGGPVCSVEAEAVPLEACVFRSDPISPRESQVSVEEEAVGGSCSAAQPATSEDAQERKADPVHECQWVVENVANIDTLDTQREDPPEPPSEE</sequence>